<gene>
    <name evidence="6" type="ORF">GQF01_13345</name>
</gene>
<dbReference type="Pfam" id="PF16925">
    <property type="entry name" value="TetR_C_13"/>
    <property type="match status" value="1"/>
</dbReference>
<keyword evidence="1" id="KW-0805">Transcription regulation</keyword>
<dbReference type="PANTHER" id="PTHR47506">
    <property type="entry name" value="TRANSCRIPTIONAL REGULATORY PROTEIN"/>
    <property type="match status" value="1"/>
</dbReference>
<evidence type="ECO:0000256" key="4">
    <source>
        <dbReference type="PROSITE-ProRule" id="PRU00335"/>
    </source>
</evidence>
<dbReference type="EMBL" id="WTUZ01000016">
    <property type="protein sequence ID" value="MZQ83093.1"/>
    <property type="molecule type" value="Genomic_DNA"/>
</dbReference>
<dbReference type="AlphaFoldDB" id="A0A6L8UXZ0"/>
<evidence type="ECO:0000256" key="3">
    <source>
        <dbReference type="ARBA" id="ARBA00023163"/>
    </source>
</evidence>
<keyword evidence="7" id="KW-1185">Reference proteome</keyword>
<dbReference type="Gene3D" id="1.10.10.60">
    <property type="entry name" value="Homeodomain-like"/>
    <property type="match status" value="1"/>
</dbReference>
<dbReference type="SUPFAM" id="SSF46689">
    <property type="entry name" value="Homeodomain-like"/>
    <property type="match status" value="1"/>
</dbReference>
<proteinExistence type="predicted"/>
<dbReference type="PANTHER" id="PTHR47506:SF1">
    <property type="entry name" value="HTH-TYPE TRANSCRIPTIONAL REGULATOR YJDC"/>
    <property type="match status" value="1"/>
</dbReference>
<organism evidence="6 7">
    <name type="scientific">Paenibacillus silvestris</name>
    <dbReference type="NCBI Taxonomy" id="2606219"/>
    <lineage>
        <taxon>Bacteria</taxon>
        <taxon>Bacillati</taxon>
        <taxon>Bacillota</taxon>
        <taxon>Bacilli</taxon>
        <taxon>Bacillales</taxon>
        <taxon>Paenibacillaceae</taxon>
        <taxon>Paenibacillus</taxon>
    </lineage>
</organism>
<evidence type="ECO:0000256" key="1">
    <source>
        <dbReference type="ARBA" id="ARBA00023015"/>
    </source>
</evidence>
<reference evidence="6 7" key="1">
    <citation type="submission" date="2019-12" db="EMBL/GenBank/DDBJ databases">
        <title>Paenibacillus sp. nov. sp. isolated from soil.</title>
        <authorList>
            <person name="Kim J."/>
            <person name="Jeong S.E."/>
            <person name="Jung H.S."/>
            <person name="Jeon C.O."/>
        </authorList>
    </citation>
    <scope>NUCLEOTIDE SEQUENCE [LARGE SCALE GENOMIC DNA]</scope>
    <source>
        <strain evidence="6 7">5J-6</strain>
    </source>
</reference>
<keyword evidence="2 4" id="KW-0238">DNA-binding</keyword>
<keyword evidence="3" id="KW-0804">Transcription</keyword>
<dbReference type="GO" id="GO:0003677">
    <property type="term" value="F:DNA binding"/>
    <property type="evidence" value="ECO:0007669"/>
    <property type="project" value="UniProtKB-UniRule"/>
</dbReference>
<protein>
    <submittedName>
        <fullName evidence="6">TetR family transcriptional regulator</fullName>
    </submittedName>
</protein>
<feature type="domain" description="HTH tetR-type" evidence="5">
    <location>
        <begin position="6"/>
        <end position="66"/>
    </location>
</feature>
<dbReference type="InterPro" id="IPR011075">
    <property type="entry name" value="TetR_C"/>
</dbReference>
<dbReference type="SUPFAM" id="SSF48498">
    <property type="entry name" value="Tetracyclin repressor-like, C-terminal domain"/>
    <property type="match status" value="1"/>
</dbReference>
<evidence type="ECO:0000313" key="6">
    <source>
        <dbReference type="EMBL" id="MZQ83093.1"/>
    </source>
</evidence>
<dbReference type="Gene3D" id="1.10.357.10">
    <property type="entry name" value="Tetracycline Repressor, domain 2"/>
    <property type="match status" value="1"/>
</dbReference>
<dbReference type="Pfam" id="PF00440">
    <property type="entry name" value="TetR_N"/>
    <property type="match status" value="1"/>
</dbReference>
<evidence type="ECO:0000259" key="5">
    <source>
        <dbReference type="PROSITE" id="PS50977"/>
    </source>
</evidence>
<dbReference type="Proteomes" id="UP000481087">
    <property type="component" value="Unassembled WGS sequence"/>
</dbReference>
<evidence type="ECO:0000313" key="7">
    <source>
        <dbReference type="Proteomes" id="UP000481087"/>
    </source>
</evidence>
<evidence type="ECO:0000256" key="2">
    <source>
        <dbReference type="ARBA" id="ARBA00023125"/>
    </source>
</evidence>
<name>A0A6L8UXZ0_9BACL</name>
<dbReference type="InterPro" id="IPR001647">
    <property type="entry name" value="HTH_TetR"/>
</dbReference>
<dbReference type="RefSeq" id="WP_161407271.1">
    <property type="nucleotide sequence ID" value="NZ_WTUZ01000016.1"/>
</dbReference>
<sequence length="190" mass="21755">MARNKEFEVNTVLRKAMHLFWEQGYEKTSMQDLVTHMGIHRRSIYDTFGDKHRLYMQAVEKYGELLESSVHRKVDEPTPMKQAIRRMFEFAITAEERPKGCLMVNTAVELAICDAEAAAKVNESFIRTEDKLYELVLRGKETGEIGSHHDVRKTSEFLNNAFIGLCVLVKTTDDKEKLAGIIDTSLAILD</sequence>
<dbReference type="InterPro" id="IPR009057">
    <property type="entry name" value="Homeodomain-like_sf"/>
</dbReference>
<accession>A0A6L8UXZ0</accession>
<comment type="caution">
    <text evidence="6">The sequence shown here is derived from an EMBL/GenBank/DDBJ whole genome shotgun (WGS) entry which is preliminary data.</text>
</comment>
<dbReference type="PROSITE" id="PS50977">
    <property type="entry name" value="HTH_TETR_2"/>
    <property type="match status" value="1"/>
</dbReference>
<dbReference type="InterPro" id="IPR036271">
    <property type="entry name" value="Tet_transcr_reg_TetR-rel_C_sf"/>
</dbReference>
<feature type="DNA-binding region" description="H-T-H motif" evidence="4">
    <location>
        <begin position="29"/>
        <end position="48"/>
    </location>
</feature>